<dbReference type="Pfam" id="PF02518">
    <property type="entry name" value="HATPase_c"/>
    <property type="match status" value="1"/>
</dbReference>
<organism evidence="10 11">
    <name type="scientific">Skermanella cutis</name>
    <dbReference type="NCBI Taxonomy" id="2775420"/>
    <lineage>
        <taxon>Bacteria</taxon>
        <taxon>Pseudomonadati</taxon>
        <taxon>Pseudomonadota</taxon>
        <taxon>Alphaproteobacteria</taxon>
        <taxon>Rhodospirillales</taxon>
        <taxon>Azospirillaceae</taxon>
        <taxon>Skermanella</taxon>
    </lineage>
</organism>
<evidence type="ECO:0000256" key="1">
    <source>
        <dbReference type="ARBA" id="ARBA00000085"/>
    </source>
</evidence>
<reference evidence="10" key="1">
    <citation type="submission" date="2021-02" db="EMBL/GenBank/DDBJ databases">
        <title>Skermanella TT6 skin isolate.</title>
        <authorList>
            <person name="Lee K."/>
            <person name="Ganzorig M."/>
        </authorList>
    </citation>
    <scope>NUCLEOTIDE SEQUENCE</scope>
    <source>
        <strain evidence="10">TT6</strain>
    </source>
</reference>
<dbReference type="InterPro" id="IPR003594">
    <property type="entry name" value="HATPase_dom"/>
</dbReference>
<dbReference type="SUPFAM" id="SSF55874">
    <property type="entry name" value="ATPase domain of HSP90 chaperone/DNA topoisomerase II/histidine kinase"/>
    <property type="match status" value="1"/>
</dbReference>
<accession>A0ABX7BAJ3</accession>
<dbReference type="SMART" id="SM00387">
    <property type="entry name" value="HATPase_c"/>
    <property type="match status" value="1"/>
</dbReference>
<evidence type="ECO:0000259" key="7">
    <source>
        <dbReference type="PROSITE" id="PS50110"/>
    </source>
</evidence>
<keyword evidence="3 4" id="KW-0597">Phosphoprotein</keyword>
<proteinExistence type="predicted"/>
<dbReference type="PROSITE" id="PS50110">
    <property type="entry name" value="RESPONSE_REGULATORY"/>
    <property type="match status" value="1"/>
</dbReference>
<dbReference type="EC" id="2.7.13.3" evidence="2"/>
<dbReference type="EMBL" id="CP067420">
    <property type="protein sequence ID" value="QQP91393.1"/>
    <property type="molecule type" value="Genomic_DNA"/>
</dbReference>
<dbReference type="Proteomes" id="UP000595197">
    <property type="component" value="Chromosome"/>
</dbReference>
<dbReference type="InterPro" id="IPR035965">
    <property type="entry name" value="PAS-like_dom_sf"/>
</dbReference>
<dbReference type="InterPro" id="IPR001610">
    <property type="entry name" value="PAC"/>
</dbReference>
<dbReference type="NCBIfam" id="TIGR00229">
    <property type="entry name" value="sensory_box"/>
    <property type="match status" value="1"/>
</dbReference>
<dbReference type="SUPFAM" id="SSF55785">
    <property type="entry name" value="PYP-like sensor domain (PAS domain)"/>
    <property type="match status" value="1"/>
</dbReference>
<dbReference type="InterPro" id="IPR011006">
    <property type="entry name" value="CheY-like_superfamily"/>
</dbReference>
<dbReference type="SMART" id="SM00086">
    <property type="entry name" value="PAC"/>
    <property type="match status" value="1"/>
</dbReference>
<protein>
    <recommendedName>
        <fullName evidence="2">histidine kinase</fullName>
        <ecNumber evidence="2">2.7.13.3</ecNumber>
    </recommendedName>
</protein>
<dbReference type="RefSeq" id="WP_201079252.1">
    <property type="nucleotide sequence ID" value="NZ_CP067420.1"/>
</dbReference>
<keyword evidence="11" id="KW-1185">Reference proteome</keyword>
<dbReference type="Gene3D" id="3.30.565.10">
    <property type="entry name" value="Histidine kinase-like ATPase, C-terminal domain"/>
    <property type="match status" value="1"/>
</dbReference>
<evidence type="ECO:0000256" key="3">
    <source>
        <dbReference type="ARBA" id="ARBA00022553"/>
    </source>
</evidence>
<evidence type="ECO:0000259" key="9">
    <source>
        <dbReference type="PROSITE" id="PS50113"/>
    </source>
</evidence>
<gene>
    <name evidence="10" type="ORF">IGS68_09380</name>
</gene>
<dbReference type="Gene3D" id="3.40.50.2300">
    <property type="match status" value="1"/>
</dbReference>
<dbReference type="Gene3D" id="3.30.450.20">
    <property type="entry name" value="PAS domain"/>
    <property type="match status" value="1"/>
</dbReference>
<name>A0ABX7BAJ3_9PROT</name>
<dbReference type="InterPro" id="IPR005467">
    <property type="entry name" value="His_kinase_dom"/>
</dbReference>
<feature type="domain" description="PAC" evidence="9">
    <location>
        <begin position="144"/>
        <end position="198"/>
    </location>
</feature>
<comment type="catalytic activity">
    <reaction evidence="1">
        <text>ATP + protein L-histidine = ADP + protein N-phospho-L-histidine.</text>
        <dbReference type="EC" id="2.7.13.3"/>
    </reaction>
</comment>
<dbReference type="Pfam" id="PF00072">
    <property type="entry name" value="Response_reg"/>
    <property type="match status" value="1"/>
</dbReference>
<evidence type="ECO:0000259" key="6">
    <source>
        <dbReference type="PROSITE" id="PS50109"/>
    </source>
</evidence>
<dbReference type="NCBIfam" id="NF010076">
    <property type="entry name" value="PRK13557.1"/>
    <property type="match status" value="1"/>
</dbReference>
<dbReference type="PROSITE" id="PS50113">
    <property type="entry name" value="PAC"/>
    <property type="match status" value="1"/>
</dbReference>
<feature type="region of interest" description="Disordered" evidence="5">
    <location>
        <begin position="1"/>
        <end position="52"/>
    </location>
</feature>
<evidence type="ECO:0000313" key="10">
    <source>
        <dbReference type="EMBL" id="QQP91393.1"/>
    </source>
</evidence>
<evidence type="ECO:0000259" key="8">
    <source>
        <dbReference type="PROSITE" id="PS50112"/>
    </source>
</evidence>
<dbReference type="InterPro" id="IPR000014">
    <property type="entry name" value="PAS"/>
</dbReference>
<dbReference type="PANTHER" id="PTHR43065:SF42">
    <property type="entry name" value="TWO-COMPONENT SENSOR PPRA"/>
    <property type="match status" value="1"/>
</dbReference>
<dbReference type="CDD" id="cd00130">
    <property type="entry name" value="PAS"/>
    <property type="match status" value="1"/>
</dbReference>
<dbReference type="InterPro" id="IPR003661">
    <property type="entry name" value="HisK_dim/P_dom"/>
</dbReference>
<dbReference type="InterPro" id="IPR001789">
    <property type="entry name" value="Sig_transdc_resp-reg_receiver"/>
</dbReference>
<dbReference type="SMART" id="SM00388">
    <property type="entry name" value="HisKA"/>
    <property type="match status" value="1"/>
</dbReference>
<dbReference type="PANTHER" id="PTHR43065">
    <property type="entry name" value="SENSOR HISTIDINE KINASE"/>
    <property type="match status" value="1"/>
</dbReference>
<dbReference type="Pfam" id="PF13426">
    <property type="entry name" value="PAS_9"/>
    <property type="match status" value="1"/>
</dbReference>
<dbReference type="PROSITE" id="PS50112">
    <property type="entry name" value="PAS"/>
    <property type="match status" value="1"/>
</dbReference>
<dbReference type="Pfam" id="PF00512">
    <property type="entry name" value="HisKA"/>
    <property type="match status" value="1"/>
</dbReference>
<dbReference type="PROSITE" id="PS50109">
    <property type="entry name" value="HIS_KIN"/>
    <property type="match status" value="1"/>
</dbReference>
<feature type="domain" description="PAS" evidence="8">
    <location>
        <begin position="70"/>
        <end position="143"/>
    </location>
</feature>
<dbReference type="Gene3D" id="1.10.287.130">
    <property type="match status" value="1"/>
</dbReference>
<dbReference type="InterPro" id="IPR036097">
    <property type="entry name" value="HisK_dim/P_sf"/>
</dbReference>
<evidence type="ECO:0000256" key="4">
    <source>
        <dbReference type="PROSITE-ProRule" id="PRU00169"/>
    </source>
</evidence>
<dbReference type="InterPro" id="IPR036890">
    <property type="entry name" value="HATPase_C_sf"/>
</dbReference>
<feature type="modified residue" description="4-aspartylphosphate" evidence="4">
    <location>
        <position position="508"/>
    </location>
</feature>
<dbReference type="InterPro" id="IPR000700">
    <property type="entry name" value="PAS-assoc_C"/>
</dbReference>
<feature type="domain" description="Histidine kinase" evidence="6">
    <location>
        <begin position="211"/>
        <end position="430"/>
    </location>
</feature>
<dbReference type="PRINTS" id="PR00344">
    <property type="entry name" value="BCTRLSENSOR"/>
</dbReference>
<evidence type="ECO:0000313" key="11">
    <source>
        <dbReference type="Proteomes" id="UP000595197"/>
    </source>
</evidence>
<dbReference type="CDD" id="cd00082">
    <property type="entry name" value="HisKA"/>
    <property type="match status" value="1"/>
</dbReference>
<dbReference type="SUPFAM" id="SSF47384">
    <property type="entry name" value="Homodimeric domain of signal transducing histidine kinase"/>
    <property type="match status" value="1"/>
</dbReference>
<sequence>MVQDRRRFMVGGKGNRTGDERSLDVEGGGQSAGRSASGDLDRGNAYSPTGTAGARHWQESYITRPGLDDRSSVFFAAVEMTRMPMLVTDPNQPDNPIVFSNLAFLELTQYEESEVLGRNCRFLQGPQTDPEAVDEIRAAVTEQRAVAVDILNYRRDGTPFWNALFIGPIFDQDGNLLYFFASQMDVTRRRTSEQAFRQAQKMEAIGQLTAGLAHDFNNLLQVISGNLEIAASRAGNDEVLHRAIDRAGRAAGQGAKLTQQLLTFARKQRLEPRRVNLNSLVVEFSEMLVRTIGDKVDLRLDLKPGLPSSTLDPVHLEMALLNVLINARDAMPDGGRVTVATATRTLNGKAAAHQLPPGSYVVLCVTDDGQGMPPEVARRATEPFFTTKSPGTGLGLAMVHGFVQQSHGRLEIESRPGEGTAVRMIFPVEITRPGLPEPEVVGGIGREEDRSGAGPVRTILVVEDNDDVCHVAETHLRGLGYRVVSARSGEQAIELLDDRDSIDLLFTDLVMPGGMNGLVLARRVRERFPSLPVLLTTGYTDEEAAPGADWSGMDILNKPYRRTDLAERVRAALGDGGSARPVDAERFQHEG</sequence>
<dbReference type="SUPFAM" id="SSF52172">
    <property type="entry name" value="CheY-like"/>
    <property type="match status" value="1"/>
</dbReference>
<dbReference type="InterPro" id="IPR004358">
    <property type="entry name" value="Sig_transdc_His_kin-like_C"/>
</dbReference>
<evidence type="ECO:0000256" key="2">
    <source>
        <dbReference type="ARBA" id="ARBA00012438"/>
    </source>
</evidence>
<dbReference type="SMART" id="SM00448">
    <property type="entry name" value="REC"/>
    <property type="match status" value="1"/>
</dbReference>
<evidence type="ECO:0000256" key="5">
    <source>
        <dbReference type="SAM" id="MobiDB-lite"/>
    </source>
</evidence>
<feature type="domain" description="Response regulatory" evidence="7">
    <location>
        <begin position="458"/>
        <end position="573"/>
    </location>
</feature>